<feature type="transmembrane region" description="Helical" evidence="6">
    <location>
        <begin position="26"/>
        <end position="43"/>
    </location>
</feature>
<dbReference type="GO" id="GO:0005886">
    <property type="term" value="C:plasma membrane"/>
    <property type="evidence" value="ECO:0007669"/>
    <property type="project" value="UniProtKB-SubCell"/>
</dbReference>
<evidence type="ECO:0000256" key="4">
    <source>
        <dbReference type="ARBA" id="ARBA00022989"/>
    </source>
</evidence>
<dbReference type="AlphaFoldDB" id="A0A0R2CB11"/>
<evidence type="ECO:0000313" key="7">
    <source>
        <dbReference type="EMBL" id="KRM88989.1"/>
    </source>
</evidence>
<dbReference type="InterPro" id="IPR036259">
    <property type="entry name" value="MFS_trans_sf"/>
</dbReference>
<gene>
    <name evidence="7" type="ORF">FD21_GL000451</name>
</gene>
<comment type="subcellular location">
    <subcellularLocation>
        <location evidence="1">Cell membrane</location>
        <topology evidence="1">Multi-pass membrane protein</topology>
    </subcellularLocation>
</comment>
<evidence type="ECO:0000256" key="6">
    <source>
        <dbReference type="SAM" id="Phobius"/>
    </source>
</evidence>
<evidence type="ECO:0000313" key="8">
    <source>
        <dbReference type="Proteomes" id="UP000051576"/>
    </source>
</evidence>
<organism evidence="7 8">
    <name type="scientific">Liquorilactobacillus vini DSM 20605</name>
    <dbReference type="NCBI Taxonomy" id="1133569"/>
    <lineage>
        <taxon>Bacteria</taxon>
        <taxon>Bacillati</taxon>
        <taxon>Bacillota</taxon>
        <taxon>Bacilli</taxon>
        <taxon>Lactobacillales</taxon>
        <taxon>Lactobacillaceae</taxon>
        <taxon>Liquorilactobacillus</taxon>
    </lineage>
</organism>
<protein>
    <submittedName>
        <fullName evidence="7">Major facilitator superfamily permease</fullName>
    </submittedName>
</protein>
<feature type="transmembrane region" description="Helical" evidence="6">
    <location>
        <begin position="121"/>
        <end position="139"/>
    </location>
</feature>
<dbReference type="GO" id="GO:0022857">
    <property type="term" value="F:transmembrane transporter activity"/>
    <property type="evidence" value="ECO:0007669"/>
    <property type="project" value="InterPro"/>
</dbReference>
<reference evidence="7 8" key="1">
    <citation type="journal article" date="2015" name="Genome Announc.">
        <title>Expanding the biotechnology potential of lactobacilli through comparative genomics of 213 strains and associated genera.</title>
        <authorList>
            <person name="Sun Z."/>
            <person name="Harris H.M."/>
            <person name="McCann A."/>
            <person name="Guo C."/>
            <person name="Argimon S."/>
            <person name="Zhang W."/>
            <person name="Yang X."/>
            <person name="Jeffery I.B."/>
            <person name="Cooney J.C."/>
            <person name="Kagawa T.F."/>
            <person name="Liu W."/>
            <person name="Song Y."/>
            <person name="Salvetti E."/>
            <person name="Wrobel A."/>
            <person name="Rasinkangas P."/>
            <person name="Parkhill J."/>
            <person name="Rea M.C."/>
            <person name="O'Sullivan O."/>
            <person name="Ritari J."/>
            <person name="Douillard F.P."/>
            <person name="Paul Ross R."/>
            <person name="Yang R."/>
            <person name="Briner A.E."/>
            <person name="Felis G.E."/>
            <person name="de Vos W.M."/>
            <person name="Barrangou R."/>
            <person name="Klaenhammer T.R."/>
            <person name="Caufield P.W."/>
            <person name="Cui Y."/>
            <person name="Zhang H."/>
            <person name="O'Toole P.W."/>
        </authorList>
    </citation>
    <scope>NUCLEOTIDE SEQUENCE [LARGE SCALE GENOMIC DNA]</scope>
    <source>
        <strain evidence="7 8">DSM 20605</strain>
    </source>
</reference>
<evidence type="ECO:0000256" key="5">
    <source>
        <dbReference type="ARBA" id="ARBA00023136"/>
    </source>
</evidence>
<keyword evidence="8" id="KW-1185">Reference proteome</keyword>
<dbReference type="PATRIC" id="fig|1133569.4.peg.478"/>
<evidence type="ECO:0000256" key="2">
    <source>
        <dbReference type="ARBA" id="ARBA00022475"/>
    </source>
</evidence>
<dbReference type="Pfam" id="PF07690">
    <property type="entry name" value="MFS_1"/>
    <property type="match status" value="1"/>
</dbReference>
<keyword evidence="3 6" id="KW-0812">Transmembrane</keyword>
<dbReference type="Proteomes" id="UP000051576">
    <property type="component" value="Unassembled WGS sequence"/>
</dbReference>
<dbReference type="SUPFAM" id="SSF103473">
    <property type="entry name" value="MFS general substrate transporter"/>
    <property type="match status" value="1"/>
</dbReference>
<comment type="caution">
    <text evidence="7">The sequence shown here is derived from an EMBL/GenBank/DDBJ whole genome shotgun (WGS) entry which is preliminary data.</text>
</comment>
<feature type="transmembrane region" description="Helical" evidence="6">
    <location>
        <begin position="78"/>
        <end position="101"/>
    </location>
</feature>
<feature type="transmembrane region" description="Helical" evidence="6">
    <location>
        <begin position="145"/>
        <end position="164"/>
    </location>
</feature>
<dbReference type="Gene3D" id="1.20.1250.20">
    <property type="entry name" value="MFS general substrate transporter like domains"/>
    <property type="match status" value="1"/>
</dbReference>
<dbReference type="PANTHER" id="PTHR23513:SF6">
    <property type="entry name" value="MAJOR FACILITATOR SUPERFAMILY ASSOCIATED DOMAIN-CONTAINING PROTEIN"/>
    <property type="match status" value="1"/>
</dbReference>
<keyword evidence="2" id="KW-1003">Cell membrane</keyword>
<feature type="transmembrane region" description="Helical" evidence="6">
    <location>
        <begin position="234"/>
        <end position="252"/>
    </location>
</feature>
<keyword evidence="5 6" id="KW-0472">Membrane</keyword>
<sequence length="298" mass="32982">MFAFGLGLMLLQTTQNAISFGLDLIVTPIISLTFMVPVGLIADKYSHKKILLISLLGRLMGLGALSLTFNLFQNNAKMISIVIFLIINAISNNFTNTTYAASIHKLVNPRYLAKLSSLSQAATASANIFAFVLGVFLYSLTDFDFFIAFEIGATSIAWLLLLSMKFHSIAPLKIAKNDRQLPGFKASFKYLRHHSVLKVIIFLDVVINFLLSAFNIGLPYVIIKQLHAGSKLVGFLEAGISLGILIGIFLMSFSKDNHHFLSRLLLNLNVVGLSTILFGFLLNETSTSKFQLPYWGFF</sequence>
<dbReference type="EMBL" id="AYYX01000015">
    <property type="protein sequence ID" value="KRM88989.1"/>
    <property type="molecule type" value="Genomic_DNA"/>
</dbReference>
<evidence type="ECO:0000256" key="1">
    <source>
        <dbReference type="ARBA" id="ARBA00004651"/>
    </source>
</evidence>
<name>A0A0R2CB11_9LACO</name>
<dbReference type="InterPro" id="IPR011701">
    <property type="entry name" value="MFS"/>
</dbReference>
<feature type="transmembrane region" description="Helical" evidence="6">
    <location>
        <begin position="50"/>
        <end position="72"/>
    </location>
</feature>
<proteinExistence type="predicted"/>
<dbReference type="STRING" id="1133569.FD21_GL000451"/>
<dbReference type="PANTHER" id="PTHR23513">
    <property type="entry name" value="INTEGRAL MEMBRANE EFFLUX PROTEIN-RELATED"/>
    <property type="match status" value="1"/>
</dbReference>
<dbReference type="eggNOG" id="COG2814">
    <property type="taxonomic scope" value="Bacteria"/>
</dbReference>
<keyword evidence="4 6" id="KW-1133">Transmembrane helix</keyword>
<accession>A0A0R2CB11</accession>
<evidence type="ECO:0000256" key="3">
    <source>
        <dbReference type="ARBA" id="ARBA00022692"/>
    </source>
</evidence>
<feature type="transmembrane region" description="Helical" evidence="6">
    <location>
        <begin position="199"/>
        <end position="222"/>
    </location>
</feature>
<feature type="transmembrane region" description="Helical" evidence="6">
    <location>
        <begin position="264"/>
        <end position="282"/>
    </location>
</feature>